<keyword evidence="4" id="KW-0597">Phosphoprotein</keyword>
<name>A0ABT1Z899_9ACTN</name>
<dbReference type="RefSeq" id="WP_258499012.1">
    <property type="nucleotide sequence ID" value="NZ_JANSKA010000003.1"/>
</dbReference>
<dbReference type="Gene3D" id="3.40.930.10">
    <property type="entry name" value="Mannitol-specific EII, Chain A"/>
    <property type="match status" value="1"/>
</dbReference>
<evidence type="ECO:0000256" key="8">
    <source>
        <dbReference type="ARBA" id="ARBA00037387"/>
    </source>
</evidence>
<feature type="domain" description="PTS EIIA type-2" evidence="11">
    <location>
        <begin position="4"/>
        <end position="147"/>
    </location>
</feature>
<comment type="function">
    <text evidence="8">The phosphoenolpyruvate-dependent sugar phosphotransferase system (sugar PTS), a major carbohydrate active transport system, catalyzes the phosphorylation of incoming sugar substrates concomitantly with their translocation across the cell membrane. The enzyme II UlaABC PTS system is involved in ascorbate transport.</text>
</comment>
<dbReference type="PROSITE" id="PS51094">
    <property type="entry name" value="PTS_EIIA_TYPE_2"/>
    <property type="match status" value="1"/>
</dbReference>
<protein>
    <recommendedName>
        <fullName evidence="9">Ascorbate-specific PTS system EIIA component</fullName>
    </recommendedName>
    <alternativeName>
        <fullName evidence="10">Ascorbate-specific phosphotransferase enzyme IIA component</fullName>
    </alternativeName>
</protein>
<evidence type="ECO:0000256" key="1">
    <source>
        <dbReference type="ARBA" id="ARBA00004496"/>
    </source>
</evidence>
<proteinExistence type="predicted"/>
<keyword evidence="2" id="KW-0813">Transport</keyword>
<keyword evidence="3" id="KW-0963">Cytoplasm</keyword>
<evidence type="ECO:0000256" key="7">
    <source>
        <dbReference type="ARBA" id="ARBA00022777"/>
    </source>
</evidence>
<evidence type="ECO:0000256" key="10">
    <source>
        <dbReference type="ARBA" id="ARBA00042072"/>
    </source>
</evidence>
<evidence type="ECO:0000256" key="2">
    <source>
        <dbReference type="ARBA" id="ARBA00022448"/>
    </source>
</evidence>
<accession>A0ABT1Z899</accession>
<evidence type="ECO:0000256" key="3">
    <source>
        <dbReference type="ARBA" id="ARBA00022490"/>
    </source>
</evidence>
<dbReference type="EMBL" id="JANSKA010000003">
    <property type="protein sequence ID" value="MCR9036439.1"/>
    <property type="molecule type" value="Genomic_DNA"/>
</dbReference>
<gene>
    <name evidence="12" type="ORF">NVS32_05680</name>
</gene>
<organism evidence="12 13">
    <name type="scientific">Tractidigestivibacter montrealensis</name>
    <dbReference type="NCBI Taxonomy" id="2972466"/>
    <lineage>
        <taxon>Bacteria</taxon>
        <taxon>Bacillati</taxon>
        <taxon>Actinomycetota</taxon>
        <taxon>Coriobacteriia</taxon>
        <taxon>Coriobacteriales</taxon>
        <taxon>Atopobiaceae</taxon>
        <taxon>Tractidigestivibacter</taxon>
    </lineage>
</organism>
<evidence type="ECO:0000313" key="13">
    <source>
        <dbReference type="Proteomes" id="UP001204320"/>
    </source>
</evidence>
<dbReference type="InterPro" id="IPR002178">
    <property type="entry name" value="PTS_EIIA_type-2_dom"/>
</dbReference>
<evidence type="ECO:0000256" key="4">
    <source>
        <dbReference type="ARBA" id="ARBA00022553"/>
    </source>
</evidence>
<evidence type="ECO:0000313" key="12">
    <source>
        <dbReference type="EMBL" id="MCR9036439.1"/>
    </source>
</evidence>
<dbReference type="InterPro" id="IPR016152">
    <property type="entry name" value="PTrfase/Anion_transptr"/>
</dbReference>
<evidence type="ECO:0000259" key="11">
    <source>
        <dbReference type="PROSITE" id="PS51094"/>
    </source>
</evidence>
<dbReference type="CDD" id="cd00211">
    <property type="entry name" value="PTS_IIA_fru"/>
    <property type="match status" value="1"/>
</dbReference>
<keyword evidence="12" id="KW-0762">Sugar transport</keyword>
<comment type="caution">
    <text evidence="12">The sequence shown here is derived from an EMBL/GenBank/DDBJ whole genome shotgun (WGS) entry which is preliminary data.</text>
</comment>
<keyword evidence="5" id="KW-0808">Transferase</keyword>
<evidence type="ECO:0000256" key="5">
    <source>
        <dbReference type="ARBA" id="ARBA00022679"/>
    </source>
</evidence>
<evidence type="ECO:0000256" key="9">
    <source>
        <dbReference type="ARBA" id="ARBA00041175"/>
    </source>
</evidence>
<dbReference type="PANTHER" id="PTHR36203">
    <property type="entry name" value="ASCORBATE-SPECIFIC PTS SYSTEM EIIA COMPONENT"/>
    <property type="match status" value="1"/>
</dbReference>
<sequence length="149" mass="16230">MLKDLLTPDAIRCHVHAMDWRDAVTQAGALLEAAGKCDHSYTESMIASIEKFGPYVVLEEGVAMPHAQSNGNVSEEGICILTLDEPVRFGHDEYDPVSVLIGICAPNPREHLDCLAELAKIFDDEDAIPKLAACATPEDVIATMDSFFE</sequence>
<dbReference type="InterPro" id="IPR051351">
    <property type="entry name" value="Ascorbate-PTS_EIIA_comp"/>
</dbReference>
<keyword evidence="7" id="KW-0418">Kinase</keyword>
<keyword evidence="13" id="KW-1185">Reference proteome</keyword>
<keyword evidence="6" id="KW-0598">Phosphotransferase system</keyword>
<dbReference type="Proteomes" id="UP001204320">
    <property type="component" value="Unassembled WGS sequence"/>
</dbReference>
<comment type="subcellular location">
    <subcellularLocation>
        <location evidence="1">Cytoplasm</location>
    </subcellularLocation>
</comment>
<dbReference type="Pfam" id="PF00359">
    <property type="entry name" value="PTS_EIIA_2"/>
    <property type="match status" value="1"/>
</dbReference>
<dbReference type="SUPFAM" id="SSF55804">
    <property type="entry name" value="Phoshotransferase/anion transport protein"/>
    <property type="match status" value="1"/>
</dbReference>
<reference evidence="12 13" key="1">
    <citation type="submission" date="2022-08" db="EMBL/GenBank/DDBJ databases">
        <title>Tractidigestivibacter montrealensis type strain KD21.</title>
        <authorList>
            <person name="Diop K."/>
            <person name="Richard C."/>
            <person name="Routy B."/>
        </authorList>
    </citation>
    <scope>NUCLEOTIDE SEQUENCE [LARGE SCALE GENOMIC DNA]</scope>
    <source>
        <strain evidence="12 13">KD21</strain>
    </source>
</reference>
<dbReference type="PANTHER" id="PTHR36203:SF1">
    <property type="entry name" value="ASCORBATE-SPECIFIC PTS SYSTEM EIIA COMPONENT"/>
    <property type="match status" value="1"/>
</dbReference>
<evidence type="ECO:0000256" key="6">
    <source>
        <dbReference type="ARBA" id="ARBA00022683"/>
    </source>
</evidence>